<accession>A0A6I6DQU9</accession>
<dbReference type="Proteomes" id="UP000422989">
    <property type="component" value="Chromosome"/>
</dbReference>
<gene>
    <name evidence="11" type="ORF">D7D94_01175</name>
</gene>
<evidence type="ECO:0000256" key="5">
    <source>
        <dbReference type="ARBA" id="ARBA00022692"/>
    </source>
</evidence>
<feature type="compositionally biased region" description="Basic and acidic residues" evidence="8">
    <location>
        <begin position="522"/>
        <end position="531"/>
    </location>
</feature>
<feature type="transmembrane region" description="Helical" evidence="9">
    <location>
        <begin position="386"/>
        <end position="405"/>
    </location>
</feature>
<evidence type="ECO:0000256" key="3">
    <source>
        <dbReference type="ARBA" id="ARBA00022448"/>
    </source>
</evidence>
<evidence type="ECO:0000256" key="8">
    <source>
        <dbReference type="SAM" id="MobiDB-lite"/>
    </source>
</evidence>
<evidence type="ECO:0000256" key="7">
    <source>
        <dbReference type="ARBA" id="ARBA00023136"/>
    </source>
</evidence>
<proteinExistence type="inferred from homology"/>
<evidence type="ECO:0000256" key="6">
    <source>
        <dbReference type="ARBA" id="ARBA00022989"/>
    </source>
</evidence>
<name>A0A6I6DQU9_9MICO</name>
<dbReference type="Pfam" id="PF07690">
    <property type="entry name" value="MFS_1"/>
    <property type="match status" value="1"/>
</dbReference>
<feature type="transmembrane region" description="Helical" evidence="9">
    <location>
        <begin position="86"/>
        <end position="109"/>
    </location>
</feature>
<keyword evidence="3" id="KW-0813">Transport</keyword>
<keyword evidence="5 9" id="KW-0812">Transmembrane</keyword>
<dbReference type="Gene3D" id="1.20.1250.20">
    <property type="entry name" value="MFS general substrate transporter like domains"/>
    <property type="match status" value="1"/>
</dbReference>
<keyword evidence="6 9" id="KW-1133">Transmembrane helix</keyword>
<feature type="transmembrane region" description="Helical" evidence="9">
    <location>
        <begin position="500"/>
        <end position="521"/>
    </location>
</feature>
<dbReference type="PANTHER" id="PTHR42718">
    <property type="entry name" value="MAJOR FACILITATOR SUPERFAMILY MULTIDRUG TRANSPORTER MFSC"/>
    <property type="match status" value="1"/>
</dbReference>
<keyword evidence="12" id="KW-1185">Reference proteome</keyword>
<dbReference type="NCBIfam" id="TIGR00711">
    <property type="entry name" value="efflux_EmrB"/>
    <property type="match status" value="1"/>
</dbReference>
<sequence length="545" mass="55849">MPHARLPSADARRWWGLGFISGAVSLIVVDSTIVNVAIPAVVGDLGISSTEVQWVQEVYTLAFASLLLLFGALADRLGRRRMMTAGVALFAVASVAAALAPSGGLLILARAVQGIGGALILPTTLSLLNATFRGRERGIAFAVWGSTIGGMAALGPLLGGWLTTSFSWRWAFGINVPLGAIVIAGVLLTIRESREPSTRIDLVGSALSVVLFGTLVFGLIEGRSYGWLRSRDDISFGSFTWTADLSPIPVAFAVSAVSLVVLLLWSRHRGRAGRSSLLDLSLFRVGTFARGNVVALVVSLGEFGIILSLPLWLQFVLGFDALRTGLVLLALAIGSFAASGLAGAFSGRLPAVVVVRAGIAAEMVGIVGIAFAVGPDAGWGWLLPPLFVYGFGVGLATAQLTGVVLQDVPVERSGQASGTQSTARQVGSALGVAILGTVLFTSTGATLAASLDDQGLPAAARDEVVAAVVDSAGAAIAGFDDAGQTEVADAAAAFSAGTRYSALTAAGFLALGLIASAGLGAGRRERDERSDSVGTASPHWDSNPD</sequence>
<dbReference type="PROSITE" id="PS50850">
    <property type="entry name" value="MFS"/>
    <property type="match status" value="1"/>
</dbReference>
<evidence type="ECO:0000313" key="11">
    <source>
        <dbReference type="EMBL" id="QGU26456.1"/>
    </source>
</evidence>
<evidence type="ECO:0000313" key="12">
    <source>
        <dbReference type="Proteomes" id="UP000422989"/>
    </source>
</evidence>
<dbReference type="KEGG" id="moj:D7D94_01175"/>
<feature type="transmembrane region" description="Helical" evidence="9">
    <location>
        <begin position="293"/>
        <end position="313"/>
    </location>
</feature>
<organism evidence="11 12">
    <name type="scientific">Microbacterium oryzae</name>
    <dbReference type="NCBI Taxonomy" id="743009"/>
    <lineage>
        <taxon>Bacteria</taxon>
        <taxon>Bacillati</taxon>
        <taxon>Actinomycetota</taxon>
        <taxon>Actinomycetes</taxon>
        <taxon>Micrococcales</taxon>
        <taxon>Microbacteriaceae</taxon>
        <taxon>Microbacterium</taxon>
    </lineage>
</organism>
<feature type="transmembrane region" description="Helical" evidence="9">
    <location>
        <begin position="426"/>
        <end position="449"/>
    </location>
</feature>
<dbReference type="Gene3D" id="1.20.1720.10">
    <property type="entry name" value="Multidrug resistance protein D"/>
    <property type="match status" value="1"/>
</dbReference>
<feature type="transmembrane region" description="Helical" evidence="9">
    <location>
        <begin position="168"/>
        <end position="190"/>
    </location>
</feature>
<evidence type="ECO:0000256" key="4">
    <source>
        <dbReference type="ARBA" id="ARBA00022475"/>
    </source>
</evidence>
<feature type="transmembrane region" description="Helical" evidence="9">
    <location>
        <begin position="115"/>
        <end position="132"/>
    </location>
</feature>
<dbReference type="PANTHER" id="PTHR42718:SF9">
    <property type="entry name" value="MAJOR FACILITATOR SUPERFAMILY MULTIDRUG TRANSPORTER MFSC"/>
    <property type="match status" value="1"/>
</dbReference>
<keyword evidence="4" id="KW-1003">Cell membrane</keyword>
<protein>
    <submittedName>
        <fullName evidence="11">DHA2 family efflux MFS transporter permease subunit</fullName>
    </submittedName>
</protein>
<dbReference type="CDD" id="cd17321">
    <property type="entry name" value="MFS_MMR_MDR_like"/>
    <property type="match status" value="1"/>
</dbReference>
<feature type="transmembrane region" description="Helical" evidence="9">
    <location>
        <begin position="58"/>
        <end position="74"/>
    </location>
</feature>
<dbReference type="EMBL" id="CP032550">
    <property type="protein sequence ID" value="QGU26456.1"/>
    <property type="molecule type" value="Genomic_DNA"/>
</dbReference>
<dbReference type="InterPro" id="IPR004638">
    <property type="entry name" value="EmrB-like"/>
</dbReference>
<dbReference type="SUPFAM" id="SSF103473">
    <property type="entry name" value="MFS general substrate transporter"/>
    <property type="match status" value="1"/>
</dbReference>
<feature type="transmembrane region" description="Helical" evidence="9">
    <location>
        <begin position="325"/>
        <end position="346"/>
    </location>
</feature>
<keyword evidence="7 9" id="KW-0472">Membrane</keyword>
<feature type="transmembrane region" description="Helical" evidence="9">
    <location>
        <begin position="139"/>
        <end position="162"/>
    </location>
</feature>
<dbReference type="GO" id="GO:0022857">
    <property type="term" value="F:transmembrane transporter activity"/>
    <property type="evidence" value="ECO:0007669"/>
    <property type="project" value="InterPro"/>
</dbReference>
<evidence type="ECO:0000256" key="2">
    <source>
        <dbReference type="ARBA" id="ARBA00008537"/>
    </source>
</evidence>
<feature type="transmembrane region" description="Helical" evidence="9">
    <location>
        <begin position="353"/>
        <end position="374"/>
    </location>
</feature>
<feature type="region of interest" description="Disordered" evidence="8">
    <location>
        <begin position="521"/>
        <end position="545"/>
    </location>
</feature>
<dbReference type="GO" id="GO:0005886">
    <property type="term" value="C:plasma membrane"/>
    <property type="evidence" value="ECO:0007669"/>
    <property type="project" value="UniProtKB-SubCell"/>
</dbReference>
<dbReference type="InterPro" id="IPR011701">
    <property type="entry name" value="MFS"/>
</dbReference>
<feature type="transmembrane region" description="Helical" evidence="9">
    <location>
        <begin position="202"/>
        <end position="220"/>
    </location>
</feature>
<dbReference type="RefSeq" id="WP_156240851.1">
    <property type="nucleotide sequence ID" value="NZ_BAAAZL010000002.1"/>
</dbReference>
<evidence type="ECO:0000256" key="1">
    <source>
        <dbReference type="ARBA" id="ARBA00004651"/>
    </source>
</evidence>
<comment type="similarity">
    <text evidence="2">Belongs to the major facilitator superfamily. EmrB family.</text>
</comment>
<dbReference type="OrthoDB" id="9781469at2"/>
<evidence type="ECO:0000259" key="10">
    <source>
        <dbReference type="PROSITE" id="PS50850"/>
    </source>
</evidence>
<feature type="domain" description="Major facilitator superfamily (MFS) profile" evidence="10">
    <location>
        <begin position="16"/>
        <end position="524"/>
    </location>
</feature>
<comment type="subcellular location">
    <subcellularLocation>
        <location evidence="1">Cell membrane</location>
        <topology evidence="1">Multi-pass membrane protein</topology>
    </subcellularLocation>
</comment>
<reference evidence="11 12" key="1">
    <citation type="submission" date="2018-09" db="EMBL/GenBank/DDBJ databases">
        <title>Whole genome sequencing of Microbacterium oryzae strain MB-10T.</title>
        <authorList>
            <person name="Das S.K."/>
        </authorList>
    </citation>
    <scope>NUCLEOTIDE SEQUENCE [LARGE SCALE GENOMIC DNA]</scope>
    <source>
        <strain evidence="11 12">MB-10</strain>
    </source>
</reference>
<evidence type="ECO:0000256" key="9">
    <source>
        <dbReference type="SAM" id="Phobius"/>
    </source>
</evidence>
<dbReference type="AlphaFoldDB" id="A0A6I6DQU9"/>
<dbReference type="InterPro" id="IPR020846">
    <property type="entry name" value="MFS_dom"/>
</dbReference>
<feature type="transmembrane region" description="Helical" evidence="9">
    <location>
        <begin position="14"/>
        <end position="38"/>
    </location>
</feature>
<dbReference type="InterPro" id="IPR036259">
    <property type="entry name" value="MFS_trans_sf"/>
</dbReference>
<feature type="transmembrane region" description="Helical" evidence="9">
    <location>
        <begin position="245"/>
        <end position="265"/>
    </location>
</feature>